<accession>A0A6G1I365</accession>
<dbReference type="PANTHER" id="PTHR23092:SF15">
    <property type="entry name" value="INACTIVE NON-CANONICAL POLY(A) RNA POLYMERASE PROTEIN TRF4-2-RELATED"/>
    <property type="match status" value="1"/>
</dbReference>
<dbReference type="InterPro" id="IPR045862">
    <property type="entry name" value="Trf4-like"/>
</dbReference>
<organism evidence="3 4">
    <name type="scientific">Trichodelitschia bisporula</name>
    <dbReference type="NCBI Taxonomy" id="703511"/>
    <lineage>
        <taxon>Eukaryota</taxon>
        <taxon>Fungi</taxon>
        <taxon>Dikarya</taxon>
        <taxon>Ascomycota</taxon>
        <taxon>Pezizomycotina</taxon>
        <taxon>Dothideomycetes</taxon>
        <taxon>Dothideomycetes incertae sedis</taxon>
        <taxon>Phaeotrichales</taxon>
        <taxon>Phaeotrichaceae</taxon>
        <taxon>Trichodelitschia</taxon>
    </lineage>
</organism>
<evidence type="ECO:0000313" key="4">
    <source>
        <dbReference type="Proteomes" id="UP000799640"/>
    </source>
</evidence>
<dbReference type="SUPFAM" id="SSF81631">
    <property type="entry name" value="PAP/OAS1 substrate-binding domain"/>
    <property type="match status" value="1"/>
</dbReference>
<dbReference type="AlphaFoldDB" id="A0A6G1I365"/>
<dbReference type="Gene3D" id="3.30.460.10">
    <property type="entry name" value="Beta Polymerase, domain 2"/>
    <property type="match status" value="1"/>
</dbReference>
<dbReference type="GO" id="GO:0031123">
    <property type="term" value="P:RNA 3'-end processing"/>
    <property type="evidence" value="ECO:0007669"/>
    <property type="project" value="TreeGrafter"/>
</dbReference>
<dbReference type="SUPFAM" id="SSF81301">
    <property type="entry name" value="Nucleotidyltransferase"/>
    <property type="match status" value="1"/>
</dbReference>
<dbReference type="Pfam" id="PF22600">
    <property type="entry name" value="MTPAP-like_central"/>
    <property type="match status" value="1"/>
</dbReference>
<sequence length="587" mass="65936">MSVTRSRIACASGNAFRPSRAVWALFVEPQSRPRFSKEYTSSTRSSQDAEANTTASDLPAASTENSQLLIFTVHPASTKERYRQLVSRRRKSDHIKQVHVECIDPSSVAKTLELHRDKNRSELIHTVKVGPSAGCYRPELPNAARKVEEPKDEQKGTLDDPEDLWFKHLNIETAGATPKAKKILKSMVNDTTPLEYEGQYVLPNIGRPVPATRLPWMQGLSHSRGFERLSEEINGFAKYIVPTPRERLATEATIQGTRDLVHEVLPHCRTEVFGSYRTGLTLLSSDIDIRLFRETASETEANMAPRFNVRKLLLRDLVKLNSAFYAHPHFRMSKMRYARYPLVTAQHTLSRIDLQVVSCNDTSRSRELIKRYLEEDKDLFPIYAVLKTALEIRGLTDVYRGGVGSYTLVMMIVAALKLGTSTEGDSVGHKLCAVLKFYTNLNTYKTAISIEPPFLAHKRPLNVRLPEAVRDQMEEDPVFAGLCHISSISPFQPYSLVLQDPADPLNDLGHKSYGIKHIQTTLAYLRGLLEHSLKSQTSEGSLLSPLVGHCYEAFRLRRKTAEAYAAQLEAGKVDRKVSLKMTAGTTS</sequence>
<dbReference type="Proteomes" id="UP000799640">
    <property type="component" value="Unassembled WGS sequence"/>
</dbReference>
<feature type="region of interest" description="Disordered" evidence="1">
    <location>
        <begin position="35"/>
        <end position="59"/>
    </location>
</feature>
<dbReference type="GO" id="GO:0005730">
    <property type="term" value="C:nucleolus"/>
    <property type="evidence" value="ECO:0007669"/>
    <property type="project" value="TreeGrafter"/>
</dbReference>
<dbReference type="EMBL" id="ML996691">
    <property type="protein sequence ID" value="KAF2402497.1"/>
    <property type="molecule type" value="Genomic_DNA"/>
</dbReference>
<name>A0A6G1I365_9PEZI</name>
<dbReference type="GO" id="GO:1990817">
    <property type="term" value="F:poly(A) RNA polymerase activity"/>
    <property type="evidence" value="ECO:0007669"/>
    <property type="project" value="InterPro"/>
</dbReference>
<dbReference type="GO" id="GO:0043634">
    <property type="term" value="P:polyadenylation-dependent ncRNA catabolic process"/>
    <property type="evidence" value="ECO:0007669"/>
    <property type="project" value="TreeGrafter"/>
</dbReference>
<evidence type="ECO:0000259" key="2">
    <source>
        <dbReference type="Pfam" id="PF22600"/>
    </source>
</evidence>
<proteinExistence type="predicted"/>
<evidence type="ECO:0000256" key="1">
    <source>
        <dbReference type="SAM" id="MobiDB-lite"/>
    </source>
</evidence>
<dbReference type="PANTHER" id="PTHR23092">
    <property type="entry name" value="POLY(A) RNA POLYMERASE"/>
    <property type="match status" value="1"/>
</dbReference>
<dbReference type="Gene3D" id="1.10.1410.10">
    <property type="match status" value="1"/>
</dbReference>
<dbReference type="InterPro" id="IPR043519">
    <property type="entry name" value="NT_sf"/>
</dbReference>
<dbReference type="GO" id="GO:0031499">
    <property type="term" value="C:TRAMP complex"/>
    <property type="evidence" value="ECO:0007669"/>
    <property type="project" value="TreeGrafter"/>
</dbReference>
<dbReference type="OrthoDB" id="273917at2759"/>
<dbReference type="InterPro" id="IPR054708">
    <property type="entry name" value="MTPAP-like_central"/>
</dbReference>
<reference evidence="3" key="1">
    <citation type="journal article" date="2020" name="Stud. Mycol.">
        <title>101 Dothideomycetes genomes: a test case for predicting lifestyles and emergence of pathogens.</title>
        <authorList>
            <person name="Haridas S."/>
            <person name="Albert R."/>
            <person name="Binder M."/>
            <person name="Bloem J."/>
            <person name="Labutti K."/>
            <person name="Salamov A."/>
            <person name="Andreopoulos B."/>
            <person name="Baker S."/>
            <person name="Barry K."/>
            <person name="Bills G."/>
            <person name="Bluhm B."/>
            <person name="Cannon C."/>
            <person name="Castanera R."/>
            <person name="Culley D."/>
            <person name="Daum C."/>
            <person name="Ezra D."/>
            <person name="Gonzalez J."/>
            <person name="Henrissat B."/>
            <person name="Kuo A."/>
            <person name="Liang C."/>
            <person name="Lipzen A."/>
            <person name="Lutzoni F."/>
            <person name="Magnuson J."/>
            <person name="Mondo S."/>
            <person name="Nolan M."/>
            <person name="Ohm R."/>
            <person name="Pangilinan J."/>
            <person name="Park H.-J."/>
            <person name="Ramirez L."/>
            <person name="Alfaro M."/>
            <person name="Sun H."/>
            <person name="Tritt A."/>
            <person name="Yoshinaga Y."/>
            <person name="Zwiers L.-H."/>
            <person name="Turgeon B."/>
            <person name="Goodwin S."/>
            <person name="Spatafora J."/>
            <person name="Crous P."/>
            <person name="Grigoriev I."/>
        </authorList>
    </citation>
    <scope>NUCLEOTIDE SEQUENCE</scope>
    <source>
        <strain evidence="3">CBS 262.69</strain>
    </source>
</reference>
<protein>
    <recommendedName>
        <fullName evidence="2">Poly(A) RNA polymerase mitochondrial-like central palm domain-containing protein</fullName>
    </recommendedName>
</protein>
<gene>
    <name evidence="3" type="ORF">EJ06DRAFT_342348</name>
</gene>
<dbReference type="GO" id="GO:0010605">
    <property type="term" value="P:negative regulation of macromolecule metabolic process"/>
    <property type="evidence" value="ECO:0007669"/>
    <property type="project" value="UniProtKB-ARBA"/>
</dbReference>
<evidence type="ECO:0000313" key="3">
    <source>
        <dbReference type="EMBL" id="KAF2402497.1"/>
    </source>
</evidence>
<feature type="domain" description="Poly(A) RNA polymerase mitochondrial-like central palm" evidence="2">
    <location>
        <begin position="229"/>
        <end position="357"/>
    </location>
</feature>
<keyword evidence="4" id="KW-1185">Reference proteome</keyword>
<feature type="compositionally biased region" description="Polar residues" evidence="1">
    <location>
        <begin position="38"/>
        <end position="59"/>
    </location>
</feature>
<dbReference type="GO" id="GO:0003729">
    <property type="term" value="F:mRNA binding"/>
    <property type="evidence" value="ECO:0007669"/>
    <property type="project" value="TreeGrafter"/>
</dbReference>